<dbReference type="Ensembl" id="ENSLLET00000000253.1">
    <property type="protein sequence ID" value="ENSLLEP00000000236.1"/>
    <property type="gene ID" value="ENSLLEG00000000164.1"/>
</dbReference>
<feature type="compositionally biased region" description="Low complexity" evidence="13">
    <location>
        <begin position="262"/>
        <end position="271"/>
    </location>
</feature>
<sequence length="635" mass="71519">MPHTFKPGDLVFAKMKGYPHWPARIDDVRDGAVKPPPNKYPIFFYGTHETAFLGPKDLFLYEKYKDKYGKPNKRKGFNEGLWEIQSNPQASYSMPPPSVSSSDSDVPDEKETPNAETGIEEDAPALPENTEATSSEDEEVKRKASLETTPKAKLVKHSSSEQEPDSASTSEVESSDSDQDFTPEKNATRTQKRTASTGKRTKVSDNSGSGSKSEDSEDEVKKKKSSSSSSDSDKPARKARGRRPVEKAATKPRNRIPKAELPPVSSSSDSDSSPDRISEWKKRDEERLHALEERRKKEQEEQLRRLREEEREEEERRKKEKLERDKATVDSDSSVSDDHKPKKGSVTSSDSEKEEKPIKETKPVSENKKGNKKQRARSDSDSDSDKKVKKVKRPRLSEPSKKSTPKEKRGERQRGRPPKTDKGKKKSEVISDRRVERKEPTVEEKLQKLHSEIKFALKVDSPDIQKCLNALEELGGLQVTSHILQKNTDLVTTLKKIRRYKANQSVMDKAAEVYSRIKARILGPKQLESQQKATEKELSDDKDEEKESKTPVDDVPVNGDSEVQGVTESGDKDTEPNPDNETKDQEEEQNHADLKPDLKPDLIPDLIPDLKPDLKPDDLEETSQPGLIPAETPAS</sequence>
<evidence type="ECO:0000256" key="1">
    <source>
        <dbReference type="ARBA" id="ARBA00004123"/>
    </source>
</evidence>
<keyword evidence="9" id="KW-0234">DNA repair</keyword>
<keyword evidence="8" id="KW-0233">DNA recombination</keyword>
<feature type="domain" description="PWWP" evidence="14">
    <location>
        <begin position="7"/>
        <end position="64"/>
    </location>
</feature>
<feature type="compositionally biased region" description="Basic and acidic residues" evidence="13">
    <location>
        <begin position="376"/>
        <end position="386"/>
    </location>
</feature>
<dbReference type="FunFam" id="2.30.30.140:FF:000017">
    <property type="entry name" value="hepatoma-derived growth factor isoform X1"/>
    <property type="match status" value="1"/>
</dbReference>
<feature type="region of interest" description="Disordered" evidence="13">
    <location>
        <begin position="87"/>
        <end position="443"/>
    </location>
</feature>
<comment type="similarity">
    <text evidence="3">Belongs to the HDGF family.</text>
</comment>
<feature type="compositionally biased region" description="Basic and acidic residues" evidence="13">
    <location>
        <begin position="395"/>
        <end position="443"/>
    </location>
</feature>
<dbReference type="OrthoDB" id="62853at2759"/>
<dbReference type="SMART" id="SM00293">
    <property type="entry name" value="PWWP"/>
    <property type="match status" value="1"/>
</dbReference>
<dbReference type="CDD" id="cd20149">
    <property type="entry name" value="PWWP_HDGFL2"/>
    <property type="match status" value="1"/>
</dbReference>
<evidence type="ECO:0000313" key="15">
    <source>
        <dbReference type="Ensembl" id="ENSLLEP00000000236.1"/>
    </source>
</evidence>
<dbReference type="Gene3D" id="2.30.30.140">
    <property type="match status" value="1"/>
</dbReference>
<dbReference type="SUPFAM" id="SSF140576">
    <property type="entry name" value="HIV integrase-binding domain"/>
    <property type="match status" value="1"/>
</dbReference>
<keyword evidence="7" id="KW-0175">Coiled coil</keyword>
<dbReference type="Pfam" id="PF00855">
    <property type="entry name" value="PWWP"/>
    <property type="match status" value="1"/>
</dbReference>
<proteinExistence type="inferred from homology"/>
<evidence type="ECO:0000256" key="6">
    <source>
        <dbReference type="ARBA" id="ARBA00022763"/>
    </source>
</evidence>
<accession>A0A8C5LJ13</accession>
<evidence type="ECO:0000256" key="3">
    <source>
        <dbReference type="ARBA" id="ARBA00005309"/>
    </source>
</evidence>
<feature type="region of interest" description="Disordered" evidence="13">
    <location>
        <begin position="520"/>
        <end position="635"/>
    </location>
</feature>
<dbReference type="PANTHER" id="PTHR12550:SF18">
    <property type="entry name" value="HEPATOMA-DERIVED GROWTH FACTOR-RELATED PROTEIN 2"/>
    <property type="match status" value="1"/>
</dbReference>
<evidence type="ECO:0000256" key="5">
    <source>
        <dbReference type="ARBA" id="ARBA00022541"/>
    </source>
</evidence>
<evidence type="ECO:0000256" key="7">
    <source>
        <dbReference type="ARBA" id="ARBA00023054"/>
    </source>
</evidence>
<feature type="compositionally biased region" description="Basic and acidic residues" evidence="13">
    <location>
        <begin position="569"/>
        <end position="617"/>
    </location>
</feature>
<dbReference type="Gene3D" id="1.20.930.10">
    <property type="entry name" value="Conserved domain common to transcription factors TFIIS, elongin A, CRSP70"/>
    <property type="match status" value="1"/>
</dbReference>
<organism evidence="15 16">
    <name type="scientific">Leptobrachium leishanense</name>
    <name type="common">Leishan spiny toad</name>
    <dbReference type="NCBI Taxonomy" id="445787"/>
    <lineage>
        <taxon>Eukaryota</taxon>
        <taxon>Metazoa</taxon>
        <taxon>Chordata</taxon>
        <taxon>Craniata</taxon>
        <taxon>Vertebrata</taxon>
        <taxon>Euteleostomi</taxon>
        <taxon>Amphibia</taxon>
        <taxon>Batrachia</taxon>
        <taxon>Anura</taxon>
        <taxon>Pelobatoidea</taxon>
        <taxon>Megophryidae</taxon>
        <taxon>Leptobrachium</taxon>
    </lineage>
</organism>
<protein>
    <recommendedName>
        <fullName evidence="11">Hepatoma-derived growth factor-related protein 2</fullName>
    </recommendedName>
</protein>
<dbReference type="GeneTree" id="ENSGT00940000153942"/>
<keyword evidence="4" id="KW-0963">Cytoplasm</keyword>
<comment type="subcellular location">
    <subcellularLocation>
        <location evidence="2">Cytoplasm</location>
    </subcellularLocation>
    <subcellularLocation>
        <location evidence="1">Nucleus</location>
    </subcellularLocation>
</comment>
<dbReference type="InterPro" id="IPR035441">
    <property type="entry name" value="TFIIS/LEDGF_dom_sf"/>
</dbReference>
<keyword evidence="6" id="KW-0227">DNA damage</keyword>
<dbReference type="InterPro" id="IPR000313">
    <property type="entry name" value="PWWP_dom"/>
</dbReference>
<evidence type="ECO:0000256" key="4">
    <source>
        <dbReference type="ARBA" id="ARBA00022490"/>
    </source>
</evidence>
<evidence type="ECO:0000256" key="9">
    <source>
        <dbReference type="ARBA" id="ARBA00023204"/>
    </source>
</evidence>
<reference evidence="15" key="2">
    <citation type="submission" date="2025-09" db="UniProtKB">
        <authorList>
            <consortium name="Ensembl"/>
        </authorList>
    </citation>
    <scope>IDENTIFICATION</scope>
</reference>
<evidence type="ECO:0000256" key="11">
    <source>
        <dbReference type="ARBA" id="ARBA00039350"/>
    </source>
</evidence>
<dbReference type="PROSITE" id="PS50812">
    <property type="entry name" value="PWWP"/>
    <property type="match status" value="1"/>
</dbReference>
<keyword evidence="5" id="KW-0517">Myogenesis</keyword>
<feature type="compositionally biased region" description="Basic and acidic residues" evidence="13">
    <location>
        <begin position="273"/>
        <end position="329"/>
    </location>
</feature>
<evidence type="ECO:0000313" key="16">
    <source>
        <dbReference type="Proteomes" id="UP000694569"/>
    </source>
</evidence>
<comment type="function">
    <text evidence="12">May act as a regulator of myogenesis. Promotes the repair of DNA double-strand breaks (DSBs) through the homologous recombination pathway by facilitating the recruitment of the DNA endonuclease RBBP8 to the DSBs.</text>
</comment>
<dbReference type="InterPro" id="IPR036218">
    <property type="entry name" value="HIVI-bd_sf"/>
</dbReference>
<evidence type="ECO:0000256" key="12">
    <source>
        <dbReference type="ARBA" id="ARBA00057253"/>
    </source>
</evidence>
<feature type="compositionally biased region" description="Basic and acidic residues" evidence="13">
    <location>
        <begin position="533"/>
        <end position="552"/>
    </location>
</feature>
<evidence type="ECO:0000256" key="8">
    <source>
        <dbReference type="ARBA" id="ARBA00023172"/>
    </source>
</evidence>
<keyword evidence="10" id="KW-0539">Nucleus</keyword>
<feature type="compositionally biased region" description="Basic and acidic residues" evidence="13">
    <location>
        <begin position="350"/>
        <end position="369"/>
    </location>
</feature>
<keyword evidence="16" id="KW-1185">Reference proteome</keyword>
<dbReference type="InterPro" id="IPR021567">
    <property type="entry name" value="LEDGF_IBD"/>
</dbReference>
<evidence type="ECO:0000259" key="14">
    <source>
        <dbReference type="PROSITE" id="PS50812"/>
    </source>
</evidence>
<dbReference type="Proteomes" id="UP000694569">
    <property type="component" value="Unplaced"/>
</dbReference>
<dbReference type="SUPFAM" id="SSF63748">
    <property type="entry name" value="Tudor/PWWP/MBT"/>
    <property type="match status" value="1"/>
</dbReference>
<evidence type="ECO:0000256" key="10">
    <source>
        <dbReference type="ARBA" id="ARBA00023242"/>
    </source>
</evidence>
<evidence type="ECO:0000256" key="13">
    <source>
        <dbReference type="SAM" id="MobiDB-lite"/>
    </source>
</evidence>
<dbReference type="PANTHER" id="PTHR12550">
    <property type="entry name" value="HEPATOMA-DERIVED GROWTH FACTOR-RELATED"/>
    <property type="match status" value="1"/>
</dbReference>
<dbReference type="AlphaFoldDB" id="A0A8C5LJ13"/>
<evidence type="ECO:0000256" key="2">
    <source>
        <dbReference type="ARBA" id="ARBA00004496"/>
    </source>
</evidence>
<name>A0A8C5LJ13_9ANUR</name>
<dbReference type="Pfam" id="PF11467">
    <property type="entry name" value="LEDGF"/>
    <property type="match status" value="1"/>
</dbReference>
<reference evidence="15" key="1">
    <citation type="submission" date="2025-08" db="UniProtKB">
        <authorList>
            <consortium name="Ensembl"/>
        </authorList>
    </citation>
    <scope>IDENTIFICATION</scope>
</reference>
<dbReference type="GO" id="GO:0005634">
    <property type="term" value="C:nucleus"/>
    <property type="evidence" value="ECO:0007669"/>
    <property type="project" value="UniProtKB-SubCell"/>
</dbReference>